<feature type="region of interest" description="Disordered" evidence="1">
    <location>
        <begin position="1"/>
        <end position="27"/>
    </location>
</feature>
<sequence length="476" mass="53925">MKLDLSRRFTQNEKCSSSANGKPPTQRQSLTVYNLPIELIDQIVGALSDSDFFALRLVCRDLVRLTYPAFGRKWFSSLDTSLTEADLGRLWRISAHEQLRMAVRKLRINISCTPDTRPPKARLWALAIDFFQRAKGDLIIGRSSSSRGLTSTQNPVDSPDLSVNPTLHSIEAGRLMNCTEIQLEYEGDRGNNEDVPGTRVLHPEALQFMLSSVEHGLPVRSFVARLRKTRFIEHPSQQPVRKILASERFQSSWTSCLEDLSLDWDAPNMIDILPVTQLVTMAQNLRTLRLLGPIPTYSLVTLAENTRLPQVRELTMGIFIWTIPHDSLVQLIVGMGSRLEALSLLAPKVDGDASAWPTVIRGLTKLPKLRKITLFALRQNTTPGKDIIYFCPLLARPEAQEDMGFDILPETLPSRNRVFGVRYHGEGEAMHKALDILADSVCFESWDGNIDAYLDPRGEYSDVWRWRRFSFYRGFA</sequence>
<protein>
    <recommendedName>
        <fullName evidence="2">F-box domain-containing protein</fullName>
    </recommendedName>
</protein>
<feature type="compositionally biased region" description="Polar residues" evidence="1">
    <location>
        <begin position="12"/>
        <end position="27"/>
    </location>
</feature>
<accession>A0A2V1D5B5</accession>
<evidence type="ECO:0000313" key="4">
    <source>
        <dbReference type="Proteomes" id="UP000244855"/>
    </source>
</evidence>
<feature type="compositionally biased region" description="Basic and acidic residues" evidence="1">
    <location>
        <begin position="1"/>
        <end position="11"/>
    </location>
</feature>
<evidence type="ECO:0000256" key="1">
    <source>
        <dbReference type="SAM" id="MobiDB-lite"/>
    </source>
</evidence>
<feature type="domain" description="F-box" evidence="2">
    <location>
        <begin position="29"/>
        <end position="78"/>
    </location>
</feature>
<reference evidence="3 4" key="1">
    <citation type="journal article" date="2018" name="Sci. Rep.">
        <title>Comparative genomics provides insights into the lifestyle and reveals functional heterogeneity of dark septate endophytic fungi.</title>
        <authorList>
            <person name="Knapp D.G."/>
            <person name="Nemeth J.B."/>
            <person name="Barry K."/>
            <person name="Hainaut M."/>
            <person name="Henrissat B."/>
            <person name="Johnson J."/>
            <person name="Kuo A."/>
            <person name="Lim J.H.P."/>
            <person name="Lipzen A."/>
            <person name="Nolan M."/>
            <person name="Ohm R.A."/>
            <person name="Tamas L."/>
            <person name="Grigoriev I.V."/>
            <person name="Spatafora J.W."/>
            <person name="Nagy L.G."/>
            <person name="Kovacs G.M."/>
        </authorList>
    </citation>
    <scope>NUCLEOTIDE SEQUENCE [LARGE SCALE GENOMIC DNA]</scope>
    <source>
        <strain evidence="3 4">DSE2036</strain>
    </source>
</reference>
<dbReference type="PROSITE" id="PS50181">
    <property type="entry name" value="FBOX"/>
    <property type="match status" value="1"/>
</dbReference>
<evidence type="ECO:0000259" key="2">
    <source>
        <dbReference type="PROSITE" id="PS50181"/>
    </source>
</evidence>
<dbReference type="EMBL" id="KZ805684">
    <property type="protein sequence ID" value="PVH92424.1"/>
    <property type="molecule type" value="Genomic_DNA"/>
</dbReference>
<dbReference type="InterPro" id="IPR001810">
    <property type="entry name" value="F-box_dom"/>
</dbReference>
<dbReference type="STRING" id="97972.A0A2V1D5B5"/>
<name>A0A2V1D5B5_9PLEO</name>
<dbReference type="Proteomes" id="UP000244855">
    <property type="component" value="Unassembled WGS sequence"/>
</dbReference>
<evidence type="ECO:0000313" key="3">
    <source>
        <dbReference type="EMBL" id="PVH92424.1"/>
    </source>
</evidence>
<keyword evidence="4" id="KW-1185">Reference proteome</keyword>
<organism evidence="3 4">
    <name type="scientific">Periconia macrospinosa</name>
    <dbReference type="NCBI Taxonomy" id="97972"/>
    <lineage>
        <taxon>Eukaryota</taxon>
        <taxon>Fungi</taxon>
        <taxon>Dikarya</taxon>
        <taxon>Ascomycota</taxon>
        <taxon>Pezizomycotina</taxon>
        <taxon>Dothideomycetes</taxon>
        <taxon>Pleosporomycetidae</taxon>
        <taxon>Pleosporales</taxon>
        <taxon>Massarineae</taxon>
        <taxon>Periconiaceae</taxon>
        <taxon>Periconia</taxon>
    </lineage>
</organism>
<dbReference type="AlphaFoldDB" id="A0A2V1D5B5"/>
<gene>
    <name evidence="3" type="ORF">DM02DRAFT_662948</name>
</gene>
<proteinExistence type="predicted"/>